<name>A0A150H948_9MICO</name>
<dbReference type="PATRIC" id="fig|479117.4.peg.1570"/>
<evidence type="ECO:0000259" key="1">
    <source>
        <dbReference type="PROSITE" id="PS50995"/>
    </source>
</evidence>
<dbReference type="PROSITE" id="PS50995">
    <property type="entry name" value="HTH_MARR_2"/>
    <property type="match status" value="1"/>
</dbReference>
<sequence>MTSTRWLDETQQRFWRAMLQGQSLLQTVLDRELRELAGIALADYEVLVIVSESPGHTRRMAEIAEEVGVSRSRLSHTVARLEKRGILKRTSTRGDGRGVNCSMTDEGWELMQRIAPIHVEGVREHLIDLMSPEETQVLADVFTRAAEHLRKAV</sequence>
<dbReference type="InterPro" id="IPR000835">
    <property type="entry name" value="HTH_MarR-typ"/>
</dbReference>
<dbReference type="SUPFAM" id="SSF46785">
    <property type="entry name" value="Winged helix' DNA-binding domain"/>
    <property type="match status" value="1"/>
</dbReference>
<dbReference type="GO" id="GO:0006950">
    <property type="term" value="P:response to stress"/>
    <property type="evidence" value="ECO:0007669"/>
    <property type="project" value="TreeGrafter"/>
</dbReference>
<dbReference type="AlphaFoldDB" id="A0A150H948"/>
<feature type="domain" description="HTH marR-type" evidence="1">
    <location>
        <begin position="11"/>
        <end position="147"/>
    </location>
</feature>
<dbReference type="PRINTS" id="PR00598">
    <property type="entry name" value="HTHMARR"/>
</dbReference>
<dbReference type="SMART" id="SM00347">
    <property type="entry name" value="HTH_MARR"/>
    <property type="match status" value="1"/>
</dbReference>
<reference evidence="2 3" key="1">
    <citation type="submission" date="2016-01" db="EMBL/GenBank/DDBJ databases">
        <title>Use of Whole Genome Sequencing to ascertain that Brevibacterium massiliense (Roux, Raoult 2009) is a later heterotypic synonym of Brevibacterium ravenspurgense (Mages 2008).</title>
        <authorList>
            <person name="Bernier A.-M."/>
            <person name="Burdz T."/>
            <person name="Huynh C."/>
            <person name="Pachecho A.L."/>
            <person name="Wiebe D."/>
            <person name="Bonner C."/>
            <person name="Bernard K."/>
        </authorList>
    </citation>
    <scope>NUCLEOTIDE SEQUENCE [LARGE SCALE GENOMIC DNA]</scope>
    <source>
        <strain evidence="2 3">CCUG56047</strain>
    </source>
</reference>
<evidence type="ECO:0000313" key="3">
    <source>
        <dbReference type="Proteomes" id="UP000243589"/>
    </source>
</evidence>
<dbReference type="PANTHER" id="PTHR33164">
    <property type="entry name" value="TRANSCRIPTIONAL REGULATOR, MARR FAMILY"/>
    <property type="match status" value="1"/>
</dbReference>
<dbReference type="Gene3D" id="1.10.10.10">
    <property type="entry name" value="Winged helix-like DNA-binding domain superfamily/Winged helix DNA-binding domain"/>
    <property type="match status" value="1"/>
</dbReference>
<dbReference type="PANTHER" id="PTHR33164:SF99">
    <property type="entry name" value="MARR FAMILY REGULATORY PROTEIN"/>
    <property type="match status" value="1"/>
</dbReference>
<comment type="caution">
    <text evidence="2">The sequence shown here is derived from an EMBL/GenBank/DDBJ whole genome shotgun (WGS) entry which is preliminary data.</text>
</comment>
<gene>
    <name evidence="2" type="ORF">Bravens_01583</name>
</gene>
<dbReference type="Proteomes" id="UP000243589">
    <property type="component" value="Unassembled WGS sequence"/>
</dbReference>
<dbReference type="RefSeq" id="WP_062022076.1">
    <property type="nucleotide sequence ID" value="NZ_LQQC01000010.1"/>
</dbReference>
<dbReference type="Pfam" id="PF12802">
    <property type="entry name" value="MarR_2"/>
    <property type="match status" value="1"/>
</dbReference>
<dbReference type="InterPro" id="IPR039422">
    <property type="entry name" value="MarR/SlyA-like"/>
</dbReference>
<organism evidence="2 3">
    <name type="scientific">Brevibacterium ravenspurgense</name>
    <dbReference type="NCBI Taxonomy" id="479117"/>
    <lineage>
        <taxon>Bacteria</taxon>
        <taxon>Bacillati</taxon>
        <taxon>Actinomycetota</taxon>
        <taxon>Actinomycetes</taxon>
        <taxon>Micrococcales</taxon>
        <taxon>Brevibacteriaceae</taxon>
        <taxon>Brevibacterium</taxon>
    </lineage>
</organism>
<keyword evidence="3" id="KW-1185">Reference proteome</keyword>
<protein>
    <submittedName>
        <fullName evidence="2">Transcriptional repressor MprA</fullName>
    </submittedName>
</protein>
<proteinExistence type="predicted"/>
<dbReference type="InterPro" id="IPR036390">
    <property type="entry name" value="WH_DNA-bd_sf"/>
</dbReference>
<dbReference type="InterPro" id="IPR036388">
    <property type="entry name" value="WH-like_DNA-bd_sf"/>
</dbReference>
<evidence type="ECO:0000313" key="2">
    <source>
        <dbReference type="EMBL" id="KXZ58534.1"/>
    </source>
</evidence>
<dbReference type="GO" id="GO:0003700">
    <property type="term" value="F:DNA-binding transcription factor activity"/>
    <property type="evidence" value="ECO:0007669"/>
    <property type="project" value="InterPro"/>
</dbReference>
<accession>A0A150H948</accession>
<dbReference type="EMBL" id="LQQC01000010">
    <property type="protein sequence ID" value="KXZ58534.1"/>
    <property type="molecule type" value="Genomic_DNA"/>
</dbReference>